<comment type="caution">
    <text evidence="1">The sequence shown here is derived from an EMBL/GenBank/DDBJ whole genome shotgun (WGS) entry which is preliminary data.</text>
</comment>
<proteinExistence type="predicted"/>
<dbReference type="RefSeq" id="WP_267266304.1">
    <property type="nucleotide sequence ID" value="NZ_JAOVZW010000016.1"/>
</dbReference>
<organism evidence="1 2">
    <name type="scientific">Chryseobacterium formosus</name>
    <dbReference type="NCBI Taxonomy" id="1537363"/>
    <lineage>
        <taxon>Bacteria</taxon>
        <taxon>Pseudomonadati</taxon>
        <taxon>Bacteroidota</taxon>
        <taxon>Flavobacteriia</taxon>
        <taxon>Flavobacteriales</taxon>
        <taxon>Weeksellaceae</taxon>
        <taxon>Chryseobacterium group</taxon>
        <taxon>Chryseobacterium</taxon>
    </lineage>
</organism>
<evidence type="ECO:0000313" key="2">
    <source>
        <dbReference type="Proteomes" id="UP001073122"/>
    </source>
</evidence>
<evidence type="ECO:0000313" key="1">
    <source>
        <dbReference type="EMBL" id="MCX8525019.1"/>
    </source>
</evidence>
<gene>
    <name evidence="1" type="ORF">OF897_13955</name>
</gene>
<dbReference type="EMBL" id="JAOVZW010000016">
    <property type="protein sequence ID" value="MCX8525019.1"/>
    <property type="molecule type" value="Genomic_DNA"/>
</dbReference>
<dbReference type="Proteomes" id="UP001073122">
    <property type="component" value="Unassembled WGS sequence"/>
</dbReference>
<reference evidence="1" key="1">
    <citation type="submission" date="2022-10" db="EMBL/GenBank/DDBJ databases">
        <title>Chryseobacterium sp. nov., a novel bacterial species.</title>
        <authorList>
            <person name="Cao Y."/>
        </authorList>
    </citation>
    <scope>NUCLEOTIDE SEQUENCE</scope>
    <source>
        <strain evidence="1">CCTCC AB2015118</strain>
    </source>
</reference>
<protein>
    <submittedName>
        <fullName evidence="1">AHH domain-containing protein</fullName>
    </submittedName>
</protein>
<accession>A0ABT3XSB2</accession>
<sequence length="183" mass="20338">MTNGVIYTIQGDGLNAGLSYASAIPVAGWFAAGTKYGVKVVNASDIASKQVLKWIIGNDGFVKFGYSSQLRKVLKLTDATKQAHHIIPWAYNIQTHPIVQKAAKSMNAFHLNEALNGIAVASWRNQPNHNLYNNRIFNKLEQFKQAYPNATPDQCYNKLIEIINQAKQAIINNPNSHLNDLVF</sequence>
<name>A0ABT3XSB2_9FLAO</name>
<dbReference type="CDD" id="cd20745">
    <property type="entry name" value="FIX_RhsA_AHH_HNH-like"/>
    <property type="match status" value="1"/>
</dbReference>
<dbReference type="InterPro" id="IPR032871">
    <property type="entry name" value="AHH_dom_containing"/>
</dbReference>
<dbReference type="Pfam" id="PF14412">
    <property type="entry name" value="AHH"/>
    <property type="match status" value="1"/>
</dbReference>
<keyword evidence="2" id="KW-1185">Reference proteome</keyword>